<gene>
    <name evidence="1" type="ORF">FHX76_000661</name>
</gene>
<dbReference type="EMBL" id="JAAMOX010000001">
    <property type="protein sequence ID" value="NIH52793.1"/>
    <property type="molecule type" value="Genomic_DNA"/>
</dbReference>
<dbReference type="InterPro" id="IPR036412">
    <property type="entry name" value="HAD-like_sf"/>
</dbReference>
<organism evidence="1 2">
    <name type="scientific">Lysinibacter cavernae</name>
    <dbReference type="NCBI Taxonomy" id="1640652"/>
    <lineage>
        <taxon>Bacteria</taxon>
        <taxon>Bacillati</taxon>
        <taxon>Actinomycetota</taxon>
        <taxon>Actinomycetes</taxon>
        <taxon>Micrococcales</taxon>
        <taxon>Microbacteriaceae</taxon>
        <taxon>Lysinibacter</taxon>
    </lineage>
</organism>
<dbReference type="CDD" id="cd07505">
    <property type="entry name" value="HAD_BPGM-like"/>
    <property type="match status" value="1"/>
</dbReference>
<dbReference type="Gene3D" id="3.40.50.1000">
    <property type="entry name" value="HAD superfamily/HAD-like"/>
    <property type="match status" value="1"/>
</dbReference>
<evidence type="ECO:0000313" key="2">
    <source>
        <dbReference type="Proteomes" id="UP000541033"/>
    </source>
</evidence>
<comment type="caution">
    <text evidence="1">The sequence shown here is derived from an EMBL/GenBank/DDBJ whole genome shotgun (WGS) entry which is preliminary data.</text>
</comment>
<dbReference type="Pfam" id="PF00702">
    <property type="entry name" value="Hydrolase"/>
    <property type="match status" value="1"/>
</dbReference>
<dbReference type="PANTHER" id="PTHR18901:SF38">
    <property type="entry name" value="PSEUDOURIDINE-5'-PHOSPHATASE"/>
    <property type="match status" value="1"/>
</dbReference>
<keyword evidence="2" id="KW-1185">Reference proteome</keyword>
<dbReference type="SFLD" id="SFLDG01129">
    <property type="entry name" value="C1.5:_HAD__Beta-PGM__Phosphata"/>
    <property type="match status" value="1"/>
</dbReference>
<keyword evidence="1" id="KW-0378">Hydrolase</keyword>
<dbReference type="PANTHER" id="PTHR18901">
    <property type="entry name" value="2-DEOXYGLUCOSE-6-PHOSPHATE PHOSPHATASE 2"/>
    <property type="match status" value="1"/>
</dbReference>
<protein>
    <submittedName>
        <fullName evidence="1">HAD superfamily hydrolase (TIGR01509 family)</fullName>
    </submittedName>
</protein>
<name>A0A7X5TT05_9MICO</name>
<dbReference type="Gene3D" id="1.10.150.240">
    <property type="entry name" value="Putative phosphatase, domain 2"/>
    <property type="match status" value="1"/>
</dbReference>
<dbReference type="RefSeq" id="WP_167147859.1">
    <property type="nucleotide sequence ID" value="NZ_JAAMOX010000001.1"/>
</dbReference>
<proteinExistence type="predicted"/>
<dbReference type="InterPro" id="IPR006439">
    <property type="entry name" value="HAD-SF_hydro_IA"/>
</dbReference>
<dbReference type="GO" id="GO:0016787">
    <property type="term" value="F:hydrolase activity"/>
    <property type="evidence" value="ECO:0007669"/>
    <property type="project" value="UniProtKB-KW"/>
</dbReference>
<dbReference type="InterPro" id="IPR023198">
    <property type="entry name" value="PGP-like_dom2"/>
</dbReference>
<dbReference type="SUPFAM" id="SSF56784">
    <property type="entry name" value="HAD-like"/>
    <property type="match status" value="1"/>
</dbReference>
<evidence type="ECO:0000313" key="1">
    <source>
        <dbReference type="EMBL" id="NIH52793.1"/>
    </source>
</evidence>
<dbReference type="SFLD" id="SFLDS00003">
    <property type="entry name" value="Haloacid_Dehalogenase"/>
    <property type="match status" value="1"/>
</dbReference>
<dbReference type="NCBIfam" id="TIGR01509">
    <property type="entry name" value="HAD-SF-IA-v3"/>
    <property type="match status" value="1"/>
</dbReference>
<reference evidence="1 2" key="1">
    <citation type="submission" date="2020-02" db="EMBL/GenBank/DDBJ databases">
        <title>Sequencing the genomes of 1000 actinobacteria strains.</title>
        <authorList>
            <person name="Klenk H.-P."/>
        </authorList>
    </citation>
    <scope>NUCLEOTIDE SEQUENCE [LARGE SCALE GENOMIC DNA]</scope>
    <source>
        <strain evidence="1 2">DSM 27960</strain>
    </source>
</reference>
<accession>A0A7X5TT05</accession>
<dbReference type="Proteomes" id="UP000541033">
    <property type="component" value="Unassembled WGS sequence"/>
</dbReference>
<dbReference type="InterPro" id="IPR023214">
    <property type="entry name" value="HAD_sf"/>
</dbReference>
<dbReference type="AlphaFoldDB" id="A0A7X5TT05"/>
<sequence>MTQLLPAAVLWDMDGTLIDTEPFWNIAEDRLAEQYGAVLTDDDRRAMTGMGLWDAAVVLQRAGITLGADEIVETLTQAVSDMLVPESMPWRPGALSLLEDLHAHNIPVALVTMSTRVLTEKILALLPVPAFQHLIVGDEVPNAKPHPDPYLMGAEALGVDIANCVALEDSINGLRAAWASGAVALGIPHLLSLDNTDSHALWPTLEGKTATDIAELFAAHRGPNSTATPGGANPS</sequence>